<feature type="non-terminal residue" evidence="1">
    <location>
        <position position="1"/>
    </location>
</feature>
<dbReference type="Proteomes" id="UP001189429">
    <property type="component" value="Unassembled WGS sequence"/>
</dbReference>
<comment type="caution">
    <text evidence="1">The sequence shown here is derived from an EMBL/GenBank/DDBJ whole genome shotgun (WGS) entry which is preliminary data.</text>
</comment>
<accession>A0ABN9XH40</accession>
<sequence>GWAICTDQRAGMALGAALVLEGNSQPSAPTASLLPALAEEVVDAFAALGHDVFRGNNVYCCRRCGSHCAAGDARALRKLDLRCDGLSPNESTRRNRQDAIRRVEKGPGGLLLQPRGALIDHVVIRCRAVVGWWNGDLVCGDASFVGGNLACVDAPLTLFLCEWVFLHTFFNLALSAMVA</sequence>
<organism evidence="1 2">
    <name type="scientific">Prorocentrum cordatum</name>
    <dbReference type="NCBI Taxonomy" id="2364126"/>
    <lineage>
        <taxon>Eukaryota</taxon>
        <taxon>Sar</taxon>
        <taxon>Alveolata</taxon>
        <taxon>Dinophyceae</taxon>
        <taxon>Prorocentrales</taxon>
        <taxon>Prorocentraceae</taxon>
        <taxon>Prorocentrum</taxon>
    </lineage>
</organism>
<gene>
    <name evidence="1" type="ORF">PCOR1329_LOCUS75491</name>
</gene>
<keyword evidence="2" id="KW-1185">Reference proteome</keyword>
<reference evidence="1" key="1">
    <citation type="submission" date="2023-10" db="EMBL/GenBank/DDBJ databases">
        <authorList>
            <person name="Chen Y."/>
            <person name="Shah S."/>
            <person name="Dougan E. K."/>
            <person name="Thang M."/>
            <person name="Chan C."/>
        </authorList>
    </citation>
    <scope>NUCLEOTIDE SEQUENCE [LARGE SCALE GENOMIC DNA]</scope>
</reference>
<dbReference type="EMBL" id="CAUYUJ010020303">
    <property type="protein sequence ID" value="CAK0897246.1"/>
    <property type="molecule type" value="Genomic_DNA"/>
</dbReference>
<name>A0ABN9XH40_9DINO</name>
<evidence type="ECO:0000313" key="2">
    <source>
        <dbReference type="Proteomes" id="UP001189429"/>
    </source>
</evidence>
<protein>
    <submittedName>
        <fullName evidence="1">Uncharacterized protein</fullName>
    </submittedName>
</protein>
<proteinExistence type="predicted"/>
<evidence type="ECO:0000313" key="1">
    <source>
        <dbReference type="EMBL" id="CAK0897246.1"/>
    </source>
</evidence>